<dbReference type="NCBIfam" id="NF005451">
    <property type="entry name" value="PRK07044.1"/>
    <property type="match status" value="1"/>
</dbReference>
<evidence type="ECO:0000313" key="3">
    <source>
        <dbReference type="EMBL" id="GEP59206.1"/>
    </source>
</evidence>
<dbReference type="SUPFAM" id="SSF53639">
    <property type="entry name" value="AraD/HMP-PK domain-like"/>
    <property type="match status" value="1"/>
</dbReference>
<dbReference type="InterPro" id="IPR001303">
    <property type="entry name" value="Aldolase_II/adducin_N"/>
</dbReference>
<dbReference type="InterPro" id="IPR051017">
    <property type="entry name" value="Aldolase-II_Adducin_sf"/>
</dbReference>
<protein>
    <recommendedName>
        <fullName evidence="2">Class II aldolase/adducin N-terminal domain-containing protein</fullName>
    </recommendedName>
</protein>
<feature type="domain" description="Class II aldolase/adducin N-terminal" evidence="2">
    <location>
        <begin position="12"/>
        <end position="193"/>
    </location>
</feature>
<keyword evidence="4" id="KW-1185">Reference proteome</keyword>
<evidence type="ECO:0000256" key="1">
    <source>
        <dbReference type="ARBA" id="ARBA00037961"/>
    </source>
</evidence>
<dbReference type="Gene3D" id="3.40.225.10">
    <property type="entry name" value="Class II aldolase/adducin N-terminal domain"/>
    <property type="match status" value="1"/>
</dbReference>
<proteinExistence type="inferred from homology"/>
<dbReference type="OrthoDB" id="5291399at2"/>
<gene>
    <name evidence="3" type="ORF">RSO01_63720</name>
</gene>
<dbReference type="GO" id="GO:0005856">
    <property type="term" value="C:cytoskeleton"/>
    <property type="evidence" value="ECO:0007669"/>
    <property type="project" value="TreeGrafter"/>
</dbReference>
<comment type="similarity">
    <text evidence="1">Belongs to the aldolase class II family.</text>
</comment>
<organism evidence="3 4">
    <name type="scientific">Reyranella soli</name>
    <dbReference type="NCBI Taxonomy" id="1230389"/>
    <lineage>
        <taxon>Bacteria</taxon>
        <taxon>Pseudomonadati</taxon>
        <taxon>Pseudomonadota</taxon>
        <taxon>Alphaproteobacteria</taxon>
        <taxon>Hyphomicrobiales</taxon>
        <taxon>Reyranellaceae</taxon>
        <taxon>Reyranella</taxon>
    </lineage>
</organism>
<evidence type="ECO:0000313" key="4">
    <source>
        <dbReference type="Proteomes" id="UP000321058"/>
    </source>
</evidence>
<dbReference type="GO" id="GO:0051015">
    <property type="term" value="F:actin filament binding"/>
    <property type="evidence" value="ECO:0007669"/>
    <property type="project" value="TreeGrafter"/>
</dbReference>
<dbReference type="Proteomes" id="UP000321058">
    <property type="component" value="Unassembled WGS sequence"/>
</dbReference>
<reference evidence="3 4" key="1">
    <citation type="submission" date="2019-07" db="EMBL/GenBank/DDBJ databases">
        <title>Whole genome shotgun sequence of Reyranella soli NBRC 108950.</title>
        <authorList>
            <person name="Hosoyama A."/>
            <person name="Uohara A."/>
            <person name="Ohji S."/>
            <person name="Ichikawa N."/>
        </authorList>
    </citation>
    <scope>NUCLEOTIDE SEQUENCE [LARGE SCALE GENOMIC DNA]</scope>
    <source>
        <strain evidence="3 4">NBRC 108950</strain>
    </source>
</reference>
<accession>A0A512NJT6</accession>
<evidence type="ECO:0000259" key="2">
    <source>
        <dbReference type="SMART" id="SM01007"/>
    </source>
</evidence>
<dbReference type="EMBL" id="BKAJ01000121">
    <property type="protein sequence ID" value="GEP59206.1"/>
    <property type="molecule type" value="Genomic_DNA"/>
</dbReference>
<dbReference type="AlphaFoldDB" id="A0A512NJT6"/>
<sequence>MLANDPVTQARIDLTTALRAAARHGLNEGVCNHFSMTVPGREDLFLVNPQGLHWSEITPSDLVIADGAGNIVEGKYAVEATAFFIHARIHAGNPRAKVVLHTHMPYATALTSIRDGRIEMCTQNAFRYWNRIAYDDDYAGVALSNEEGDRMCSAMAGKDILFLRNHGVIVSGPTVAQTYDDLYYLERAAMVQVLAMQTGRPLHNIDAKLAEHTANQIAGESQQALLHFDSLKRLLDRDEPGWRRLAA</sequence>
<comment type="caution">
    <text evidence="3">The sequence shown here is derived from an EMBL/GenBank/DDBJ whole genome shotgun (WGS) entry which is preliminary data.</text>
</comment>
<name>A0A512NJT6_9HYPH</name>
<dbReference type="Pfam" id="PF00596">
    <property type="entry name" value="Aldolase_II"/>
    <property type="match status" value="1"/>
</dbReference>
<dbReference type="InterPro" id="IPR036409">
    <property type="entry name" value="Aldolase_II/adducin_N_sf"/>
</dbReference>
<dbReference type="SMART" id="SM01007">
    <property type="entry name" value="Aldolase_II"/>
    <property type="match status" value="1"/>
</dbReference>
<dbReference type="PANTHER" id="PTHR10672:SF3">
    <property type="entry name" value="PROTEIN HU-LI TAI SHAO"/>
    <property type="match status" value="1"/>
</dbReference>
<dbReference type="RefSeq" id="WP_147154563.1">
    <property type="nucleotide sequence ID" value="NZ_BKAJ01000121.1"/>
</dbReference>
<dbReference type="PANTHER" id="PTHR10672">
    <property type="entry name" value="ADDUCIN"/>
    <property type="match status" value="1"/>
</dbReference>
<dbReference type="NCBIfam" id="NF005068">
    <property type="entry name" value="PRK06486.1"/>
    <property type="match status" value="1"/>
</dbReference>